<protein>
    <submittedName>
        <fullName evidence="1">Uncharacterized protein</fullName>
    </submittedName>
</protein>
<dbReference type="EMBL" id="MN740613">
    <property type="protein sequence ID" value="QHU35848.1"/>
    <property type="molecule type" value="Genomic_DNA"/>
</dbReference>
<reference evidence="1" key="1">
    <citation type="journal article" date="2020" name="Nature">
        <title>Giant virus diversity and host interactions through global metagenomics.</title>
        <authorList>
            <person name="Schulz F."/>
            <person name="Roux S."/>
            <person name="Paez-Espino D."/>
            <person name="Jungbluth S."/>
            <person name="Walsh D.A."/>
            <person name="Denef V.J."/>
            <person name="McMahon K.D."/>
            <person name="Konstantinidis K.T."/>
            <person name="Eloe-Fadrosh E.A."/>
            <person name="Kyrpides N.C."/>
            <person name="Woyke T."/>
        </authorList>
    </citation>
    <scope>NUCLEOTIDE SEQUENCE</scope>
    <source>
        <strain evidence="1">GVMAG-S-1035085-51</strain>
    </source>
</reference>
<name>A0A6C0M0M5_9ZZZZ</name>
<accession>A0A6C0M0M5</accession>
<sequence>MTYKKEFLNKIGLKTDSPINRYYVVRTFINKFFNQHTSYIYVSKDWVLADNIKKTLNIPSKYVYFTIRHIYNYVDAQKMDNEEGECLVHEIIDYYTNDSLNIDTMVKQAIAV</sequence>
<proteinExistence type="predicted"/>
<dbReference type="AlphaFoldDB" id="A0A6C0M0M5"/>
<evidence type="ECO:0000313" key="1">
    <source>
        <dbReference type="EMBL" id="QHU35848.1"/>
    </source>
</evidence>
<organism evidence="1">
    <name type="scientific">viral metagenome</name>
    <dbReference type="NCBI Taxonomy" id="1070528"/>
    <lineage>
        <taxon>unclassified sequences</taxon>
        <taxon>metagenomes</taxon>
        <taxon>organismal metagenomes</taxon>
    </lineage>
</organism>